<comment type="caution">
    <text evidence="2">The sequence shown here is derived from an EMBL/GenBank/DDBJ whole genome shotgun (WGS) entry which is preliminary data.</text>
</comment>
<sequence>MRLWLNFGPVTNRKFTFEDYLLAAGVVVIVGCILFFLLACSSKEIHKLDVLWICPDGVFHATGTGFEQFGTQVDKMDFSQCQVSSSEEMSGKSIPLKE</sequence>
<dbReference type="AlphaFoldDB" id="X0RHQ3"/>
<organism evidence="2">
    <name type="scientific">marine sediment metagenome</name>
    <dbReference type="NCBI Taxonomy" id="412755"/>
    <lineage>
        <taxon>unclassified sequences</taxon>
        <taxon>metagenomes</taxon>
        <taxon>ecological metagenomes</taxon>
    </lineage>
</organism>
<keyword evidence="1" id="KW-0472">Membrane</keyword>
<dbReference type="EMBL" id="BARS01007695">
    <property type="protein sequence ID" value="GAF68389.1"/>
    <property type="molecule type" value="Genomic_DNA"/>
</dbReference>
<name>X0RHQ3_9ZZZZ</name>
<feature type="transmembrane region" description="Helical" evidence="1">
    <location>
        <begin position="20"/>
        <end position="39"/>
    </location>
</feature>
<proteinExistence type="predicted"/>
<keyword evidence="1" id="KW-0812">Transmembrane</keyword>
<dbReference type="PROSITE" id="PS51257">
    <property type="entry name" value="PROKAR_LIPOPROTEIN"/>
    <property type="match status" value="1"/>
</dbReference>
<evidence type="ECO:0000256" key="1">
    <source>
        <dbReference type="SAM" id="Phobius"/>
    </source>
</evidence>
<reference evidence="2" key="1">
    <citation type="journal article" date="2014" name="Front. Microbiol.">
        <title>High frequency of phylogenetically diverse reductive dehalogenase-homologous genes in deep subseafloor sedimentary metagenomes.</title>
        <authorList>
            <person name="Kawai M."/>
            <person name="Futagami T."/>
            <person name="Toyoda A."/>
            <person name="Takaki Y."/>
            <person name="Nishi S."/>
            <person name="Hori S."/>
            <person name="Arai W."/>
            <person name="Tsubouchi T."/>
            <person name="Morono Y."/>
            <person name="Uchiyama I."/>
            <person name="Ito T."/>
            <person name="Fujiyama A."/>
            <person name="Inagaki F."/>
            <person name="Takami H."/>
        </authorList>
    </citation>
    <scope>NUCLEOTIDE SEQUENCE</scope>
    <source>
        <strain evidence="2">Expedition CK06-06</strain>
    </source>
</reference>
<accession>X0RHQ3</accession>
<gene>
    <name evidence="2" type="ORF">S01H1_14771</name>
</gene>
<evidence type="ECO:0000313" key="2">
    <source>
        <dbReference type="EMBL" id="GAF68389.1"/>
    </source>
</evidence>
<keyword evidence="1" id="KW-1133">Transmembrane helix</keyword>
<protein>
    <submittedName>
        <fullName evidence="2">Uncharacterized protein</fullName>
    </submittedName>
</protein>